<keyword evidence="3" id="KW-1185">Reference proteome</keyword>
<dbReference type="AlphaFoldDB" id="A0A8E2EPB0"/>
<organism evidence="2 3">
    <name type="scientific">Glonium stellatum</name>
    <dbReference type="NCBI Taxonomy" id="574774"/>
    <lineage>
        <taxon>Eukaryota</taxon>
        <taxon>Fungi</taxon>
        <taxon>Dikarya</taxon>
        <taxon>Ascomycota</taxon>
        <taxon>Pezizomycotina</taxon>
        <taxon>Dothideomycetes</taxon>
        <taxon>Pleosporomycetidae</taxon>
        <taxon>Gloniales</taxon>
        <taxon>Gloniaceae</taxon>
        <taxon>Glonium</taxon>
    </lineage>
</organism>
<name>A0A8E2EPB0_9PEZI</name>
<dbReference type="Proteomes" id="UP000250140">
    <property type="component" value="Unassembled WGS sequence"/>
</dbReference>
<proteinExistence type="predicted"/>
<dbReference type="EMBL" id="KV750977">
    <property type="protein sequence ID" value="OCL02286.1"/>
    <property type="molecule type" value="Genomic_DNA"/>
</dbReference>
<keyword evidence="1" id="KW-0472">Membrane</keyword>
<keyword evidence="1" id="KW-0812">Transmembrane</keyword>
<evidence type="ECO:0000313" key="3">
    <source>
        <dbReference type="Proteomes" id="UP000250140"/>
    </source>
</evidence>
<evidence type="ECO:0000313" key="2">
    <source>
        <dbReference type="EMBL" id="OCL02286.1"/>
    </source>
</evidence>
<sequence length="86" mass="9418">MVVPGSFSWASILLFFFFRFSLLSASQYFPLLGLSSPSPLPPPILGFYLSLCSLSLLLRSGFGAHEHTMSCHVMSATQLNLIINPP</sequence>
<keyword evidence="1" id="KW-1133">Transmembrane helix</keyword>
<accession>A0A8E2EPB0</accession>
<evidence type="ECO:0000256" key="1">
    <source>
        <dbReference type="SAM" id="Phobius"/>
    </source>
</evidence>
<gene>
    <name evidence="2" type="ORF">AOQ84DRAFT_357469</name>
</gene>
<protein>
    <submittedName>
        <fullName evidence="2">Uncharacterized protein</fullName>
    </submittedName>
</protein>
<reference evidence="2 3" key="1">
    <citation type="journal article" date="2016" name="Nat. Commun.">
        <title>Ectomycorrhizal ecology is imprinted in the genome of the dominant symbiotic fungus Cenococcum geophilum.</title>
        <authorList>
            <consortium name="DOE Joint Genome Institute"/>
            <person name="Peter M."/>
            <person name="Kohler A."/>
            <person name="Ohm R.A."/>
            <person name="Kuo A."/>
            <person name="Krutzmann J."/>
            <person name="Morin E."/>
            <person name="Arend M."/>
            <person name="Barry K.W."/>
            <person name="Binder M."/>
            <person name="Choi C."/>
            <person name="Clum A."/>
            <person name="Copeland A."/>
            <person name="Grisel N."/>
            <person name="Haridas S."/>
            <person name="Kipfer T."/>
            <person name="LaButti K."/>
            <person name="Lindquist E."/>
            <person name="Lipzen A."/>
            <person name="Maire R."/>
            <person name="Meier B."/>
            <person name="Mihaltcheva S."/>
            <person name="Molinier V."/>
            <person name="Murat C."/>
            <person name="Poggeler S."/>
            <person name="Quandt C.A."/>
            <person name="Sperisen C."/>
            <person name="Tritt A."/>
            <person name="Tisserant E."/>
            <person name="Crous P.W."/>
            <person name="Henrissat B."/>
            <person name="Nehls U."/>
            <person name="Egli S."/>
            <person name="Spatafora J.W."/>
            <person name="Grigoriev I.V."/>
            <person name="Martin F.M."/>
        </authorList>
    </citation>
    <scope>NUCLEOTIDE SEQUENCE [LARGE SCALE GENOMIC DNA]</scope>
    <source>
        <strain evidence="2 3">CBS 207.34</strain>
    </source>
</reference>
<feature type="transmembrane region" description="Helical" evidence="1">
    <location>
        <begin position="44"/>
        <end position="62"/>
    </location>
</feature>